<dbReference type="InterPro" id="IPR003251">
    <property type="entry name" value="Rr_diiron-bd_dom"/>
</dbReference>
<protein>
    <recommendedName>
        <fullName evidence="4">Rubredoxin-like domain-containing protein</fullName>
    </recommendedName>
</protein>
<dbReference type="Pfam" id="PF21349">
    <property type="entry name" value="RUBY_RBDX"/>
    <property type="match status" value="1"/>
</dbReference>
<keyword evidence="3" id="KW-0408">Iron</keyword>
<dbReference type="AlphaFoldDB" id="A0A2S0KM79"/>
<reference evidence="6" key="1">
    <citation type="submission" date="2018-02" db="EMBL/GenBank/DDBJ databases">
        <authorList>
            <person name="Holder M.E."/>
            <person name="Ajami N.J."/>
            <person name="Petrosino J.F."/>
        </authorList>
    </citation>
    <scope>NUCLEOTIDE SEQUENCE [LARGE SCALE GENOMIC DNA]</scope>
    <source>
        <strain evidence="6">CCUG 47711</strain>
    </source>
</reference>
<evidence type="ECO:0000256" key="1">
    <source>
        <dbReference type="ARBA" id="ARBA00001965"/>
    </source>
</evidence>
<dbReference type="KEGG" id="fsa:C5Q98_02165"/>
<evidence type="ECO:0000256" key="3">
    <source>
        <dbReference type="ARBA" id="ARBA00023004"/>
    </source>
</evidence>
<sequence>MQFEYRTVENLARAFIRKTQNTSLLSFYADKASRSGYEIIKDTLKTFENYEKIHAEIFYIRLLDNFNAESELKNILLDNVEVNLSTLEVSDDLLNLINIEERAAEFYQDASVDAENEGFLEISKLFKYVATVSLRIAGELQVLYDEVKADVVFVKEDVNKWLCSKCGYLHLSSQAPEICPLCKQAKANFYVEK</sequence>
<gene>
    <name evidence="5" type="ORF">C5Q98_02165</name>
</gene>
<evidence type="ECO:0000313" key="6">
    <source>
        <dbReference type="Proteomes" id="UP000237947"/>
    </source>
</evidence>
<dbReference type="InterPro" id="IPR052364">
    <property type="entry name" value="Rubrerythrin"/>
</dbReference>
<accession>A0A2S0KM79</accession>
<dbReference type="RefSeq" id="WP_106012095.1">
    <property type="nucleotide sequence ID" value="NZ_CP027226.1"/>
</dbReference>
<dbReference type="InterPro" id="IPR012347">
    <property type="entry name" value="Ferritin-like"/>
</dbReference>
<name>A0A2S0KM79_9FIRM</name>
<dbReference type="OrthoDB" id="9799749at2"/>
<dbReference type="PANTHER" id="PTHR43865:SF1">
    <property type="entry name" value="RUBRERYTHRIN-RELATED"/>
    <property type="match status" value="1"/>
</dbReference>
<dbReference type="GO" id="GO:0016491">
    <property type="term" value="F:oxidoreductase activity"/>
    <property type="evidence" value="ECO:0007669"/>
    <property type="project" value="InterPro"/>
</dbReference>
<dbReference type="SUPFAM" id="SSF57802">
    <property type="entry name" value="Rubredoxin-like"/>
    <property type="match status" value="1"/>
</dbReference>
<keyword evidence="6" id="KW-1185">Reference proteome</keyword>
<dbReference type="Proteomes" id="UP000237947">
    <property type="component" value="Chromosome"/>
</dbReference>
<dbReference type="Gene3D" id="2.20.28.10">
    <property type="match status" value="1"/>
</dbReference>
<proteinExistence type="predicted"/>
<feature type="domain" description="Rubredoxin-like" evidence="4">
    <location>
        <begin position="158"/>
        <end position="192"/>
    </location>
</feature>
<dbReference type="InterPro" id="IPR024934">
    <property type="entry name" value="Rubredoxin-like_dom"/>
</dbReference>
<keyword evidence="2" id="KW-0479">Metal-binding</keyword>
<dbReference type="Gene3D" id="1.20.1260.10">
    <property type="match status" value="1"/>
</dbReference>
<evidence type="ECO:0000256" key="2">
    <source>
        <dbReference type="ARBA" id="ARBA00022723"/>
    </source>
</evidence>
<dbReference type="InterPro" id="IPR048574">
    <property type="entry name" value="RUBY_RBDX"/>
</dbReference>
<dbReference type="PANTHER" id="PTHR43865">
    <property type="entry name" value="RUBRERYTHRIN-RELATED"/>
    <property type="match status" value="1"/>
</dbReference>
<dbReference type="Pfam" id="PF02915">
    <property type="entry name" value="Rubrerythrin"/>
    <property type="match status" value="1"/>
</dbReference>
<dbReference type="EMBL" id="CP027226">
    <property type="protein sequence ID" value="AVM42109.1"/>
    <property type="molecule type" value="Genomic_DNA"/>
</dbReference>
<evidence type="ECO:0000313" key="5">
    <source>
        <dbReference type="EMBL" id="AVM42109.1"/>
    </source>
</evidence>
<evidence type="ECO:0000259" key="4">
    <source>
        <dbReference type="PROSITE" id="PS50903"/>
    </source>
</evidence>
<dbReference type="GO" id="GO:0005506">
    <property type="term" value="F:iron ion binding"/>
    <property type="evidence" value="ECO:0007669"/>
    <property type="project" value="InterPro"/>
</dbReference>
<comment type="cofactor">
    <cofactor evidence="1">
        <name>Fe(3+)</name>
        <dbReference type="ChEBI" id="CHEBI:29034"/>
    </cofactor>
</comment>
<dbReference type="SUPFAM" id="SSF47240">
    <property type="entry name" value="Ferritin-like"/>
    <property type="match status" value="1"/>
</dbReference>
<organism evidence="5 6">
    <name type="scientific">Fastidiosipila sanguinis</name>
    <dbReference type="NCBI Taxonomy" id="236753"/>
    <lineage>
        <taxon>Bacteria</taxon>
        <taxon>Bacillati</taxon>
        <taxon>Bacillota</taxon>
        <taxon>Clostridia</taxon>
        <taxon>Eubacteriales</taxon>
        <taxon>Oscillospiraceae</taxon>
        <taxon>Fastidiosipila</taxon>
    </lineage>
</organism>
<dbReference type="PROSITE" id="PS50903">
    <property type="entry name" value="RUBREDOXIN_LIKE"/>
    <property type="match status" value="1"/>
</dbReference>
<dbReference type="InterPro" id="IPR009078">
    <property type="entry name" value="Ferritin-like_SF"/>
</dbReference>